<dbReference type="KEGG" id="mhl:MHLP_00140"/>
<comment type="similarity">
    <text evidence="2">Belongs to the phosphohexose mutase family.</text>
</comment>
<proteinExistence type="inferred from homology"/>
<protein>
    <submittedName>
        <fullName evidence="15">Phosphomannomutase</fullName>
    </submittedName>
</protein>
<keyword evidence="6" id="KW-0547">Nucleotide-binding</keyword>
<dbReference type="Pfam" id="PF02878">
    <property type="entry name" value="PGM_PMM_I"/>
    <property type="match status" value="1"/>
</dbReference>
<evidence type="ECO:0000313" key="15">
    <source>
        <dbReference type="EMBL" id="AFO51608.1"/>
    </source>
</evidence>
<dbReference type="GO" id="GO:0006418">
    <property type="term" value="P:tRNA aminoacylation for protein translation"/>
    <property type="evidence" value="ECO:0007669"/>
    <property type="project" value="InterPro"/>
</dbReference>
<dbReference type="PATRIC" id="fig|1212765.3.peg.28"/>
<evidence type="ECO:0000256" key="8">
    <source>
        <dbReference type="ARBA" id="ARBA00022842"/>
    </source>
</evidence>
<reference evidence="15 16" key="1">
    <citation type="journal article" date="2012" name="J. Bacteriol.">
        <title>Genome Sequence of "Candidatus Mycoplasma haemolamae" Strain Purdue, a Red Blood Cell Pathogen of Alpacas (Vicugna pacos) and Llamas (Lama glama).</title>
        <authorList>
            <person name="Guimaraes A.M."/>
            <person name="Toth B."/>
            <person name="Santos A.P."/>
            <person name="do Nascimento N.C."/>
            <person name="Kritchevsky J.E."/>
            <person name="Messick J.B."/>
        </authorList>
    </citation>
    <scope>NUCLEOTIDE SEQUENCE [LARGE SCALE GENOMIC DNA]</scope>
    <source>
        <strain evidence="15 16">Purdue</strain>
    </source>
</reference>
<keyword evidence="7" id="KW-0067">ATP-binding</keyword>
<keyword evidence="16" id="KW-1185">Reference proteome</keyword>
<keyword evidence="3" id="KW-0597">Phosphoprotein</keyword>
<dbReference type="Gene3D" id="3.40.50.620">
    <property type="entry name" value="HUPs"/>
    <property type="match status" value="1"/>
</dbReference>
<dbReference type="PANTHER" id="PTHR45745">
    <property type="entry name" value="PHOSPHOMANNOMUTASE 45A"/>
    <property type="match status" value="1"/>
</dbReference>
<dbReference type="InterPro" id="IPR014729">
    <property type="entry name" value="Rossmann-like_a/b/a_fold"/>
</dbReference>
<dbReference type="GO" id="GO:0005524">
    <property type="term" value="F:ATP binding"/>
    <property type="evidence" value="ECO:0007669"/>
    <property type="project" value="UniProtKB-KW"/>
</dbReference>
<dbReference type="HOGENOM" id="CLU_016950_0_0_14"/>
<evidence type="ECO:0000256" key="9">
    <source>
        <dbReference type="ARBA" id="ARBA00022917"/>
    </source>
</evidence>
<dbReference type="Pfam" id="PF02880">
    <property type="entry name" value="PGM_PMM_III"/>
    <property type="match status" value="1"/>
</dbReference>
<keyword evidence="4" id="KW-0436">Ligase</keyword>
<dbReference type="GO" id="GO:0008973">
    <property type="term" value="F:phosphopentomutase activity"/>
    <property type="evidence" value="ECO:0007669"/>
    <property type="project" value="TreeGrafter"/>
</dbReference>
<dbReference type="SUPFAM" id="SSF53738">
    <property type="entry name" value="Phosphoglucomutase, first 3 domains"/>
    <property type="match status" value="3"/>
</dbReference>
<dbReference type="Proteomes" id="UP000006502">
    <property type="component" value="Chromosome"/>
</dbReference>
<dbReference type="PANTHER" id="PTHR45745:SF1">
    <property type="entry name" value="PHOSPHOGLUCOMUTASE 2B-RELATED"/>
    <property type="match status" value="1"/>
</dbReference>
<dbReference type="Gene3D" id="3.40.120.10">
    <property type="entry name" value="Alpha-D-Glucose-1,6-Bisphosphate, subunit A, domain 3"/>
    <property type="match status" value="3"/>
</dbReference>
<dbReference type="Gene3D" id="1.10.240.10">
    <property type="entry name" value="Tyrosyl-Transfer RNA Synthetase"/>
    <property type="match status" value="1"/>
</dbReference>
<dbReference type="Pfam" id="PF00579">
    <property type="entry name" value="tRNA-synt_1b"/>
    <property type="match status" value="1"/>
</dbReference>
<evidence type="ECO:0000259" key="14">
    <source>
        <dbReference type="Pfam" id="PF02880"/>
    </source>
</evidence>
<dbReference type="InterPro" id="IPR016066">
    <property type="entry name" value="A-D-PHexomutase_CS"/>
</dbReference>
<accession>I7BIG0</accession>
<evidence type="ECO:0000256" key="2">
    <source>
        <dbReference type="ARBA" id="ARBA00010231"/>
    </source>
</evidence>
<dbReference type="EMBL" id="CP003731">
    <property type="protein sequence ID" value="AFO51608.1"/>
    <property type="molecule type" value="Genomic_DNA"/>
</dbReference>
<dbReference type="GO" id="GO:0005975">
    <property type="term" value="P:carbohydrate metabolic process"/>
    <property type="evidence" value="ECO:0007669"/>
    <property type="project" value="InterPro"/>
</dbReference>
<evidence type="ECO:0000256" key="5">
    <source>
        <dbReference type="ARBA" id="ARBA00022723"/>
    </source>
</evidence>
<evidence type="ECO:0000313" key="16">
    <source>
        <dbReference type="Proteomes" id="UP000006502"/>
    </source>
</evidence>
<dbReference type="InterPro" id="IPR005844">
    <property type="entry name" value="A-D-PHexomutase_a/b/a-I"/>
</dbReference>
<dbReference type="AlphaFoldDB" id="I7BIG0"/>
<evidence type="ECO:0000256" key="3">
    <source>
        <dbReference type="ARBA" id="ARBA00022553"/>
    </source>
</evidence>
<dbReference type="InterPro" id="IPR016055">
    <property type="entry name" value="A-D-PHexomutase_a/b/a-I/II/III"/>
</dbReference>
<dbReference type="GO" id="GO:0000287">
    <property type="term" value="F:magnesium ion binding"/>
    <property type="evidence" value="ECO:0007669"/>
    <property type="project" value="InterPro"/>
</dbReference>
<feature type="domain" description="Alpha-D-phosphohexomutase alpha/beta/alpha" evidence="12">
    <location>
        <begin position="287"/>
        <end position="420"/>
    </location>
</feature>
<evidence type="ECO:0000259" key="13">
    <source>
        <dbReference type="Pfam" id="PF02879"/>
    </source>
</evidence>
<dbReference type="GO" id="GO:0006166">
    <property type="term" value="P:purine ribonucleoside salvage"/>
    <property type="evidence" value="ECO:0007669"/>
    <property type="project" value="TreeGrafter"/>
</dbReference>
<evidence type="ECO:0000256" key="6">
    <source>
        <dbReference type="ARBA" id="ARBA00022741"/>
    </source>
</evidence>
<reference evidence="16" key="2">
    <citation type="submission" date="2012-07" db="EMBL/GenBank/DDBJ databases">
        <title>Complete genome sequence of 'Candidatus Mycoplasma haemolamae'.</title>
        <authorList>
            <person name="Guimaraes A.M.S."/>
            <person name="Toth B."/>
            <person name="Santos A.P."/>
            <person name="Nascimento N.C."/>
            <person name="Sojka J.E."/>
            <person name="Messick J.B."/>
        </authorList>
    </citation>
    <scope>NUCLEOTIDE SEQUENCE [LARGE SCALE GENOMIC DNA]</scope>
    <source>
        <strain evidence="16">Purdue</strain>
    </source>
</reference>
<dbReference type="GO" id="GO:0004812">
    <property type="term" value="F:aminoacyl-tRNA ligase activity"/>
    <property type="evidence" value="ECO:0007669"/>
    <property type="project" value="UniProtKB-KW"/>
</dbReference>
<organism evidence="15 16">
    <name type="scientific">Mycoplasma haematolamae (strain Purdue)</name>
    <dbReference type="NCBI Taxonomy" id="1212765"/>
    <lineage>
        <taxon>Bacteria</taxon>
        <taxon>Bacillati</taxon>
        <taxon>Mycoplasmatota</taxon>
        <taxon>Mollicutes</taxon>
        <taxon>Mycoplasmataceae</taxon>
        <taxon>Mycoplasma</taxon>
    </lineage>
</organism>
<dbReference type="PROSITE" id="PS00710">
    <property type="entry name" value="PGM_PMM"/>
    <property type="match status" value="1"/>
</dbReference>
<evidence type="ECO:0000256" key="1">
    <source>
        <dbReference type="ARBA" id="ARBA00001946"/>
    </source>
</evidence>
<keyword evidence="5" id="KW-0479">Metal-binding</keyword>
<keyword evidence="9" id="KW-0648">Protein biosynthesis</keyword>
<dbReference type="STRING" id="1212765.MHLP_00140"/>
<sequence>MTQYKFLMNRFKEANGTEPALFGVLVYPVLMAADILLYDSSYLAVGEDQTQHLELCETLRERINKLYSEEIFPNKIRALDFNAESARIMDLSSPDKKMSKSSASKEGVIFMSDSPEVIRQKVMKAKTDSLNKVSIDKDNQPGIYNLLNLHACFSDCKNIQESYEHFKNKSYKELKEELAKVIISKLSEIQKRYKELKDQEIVEWVDLRAKELRSIAKAKLNLIYTKINELEYQEASADTPKELGSAIDHYRYWLNSERTNINEKKQLRSLSESEIQELFSLDGSELQFGTAGIRSLVNVGPKRLNVHTCRVFAEAYVKFIKETSGRGPIIVGFDNREHGKLFAQTICKVLEHHGISTLRSSSSLATPVLAFYIKHKGLRGGIMITASHNPQDNNGIKLYGANGAQLTPEEETRIRSLFDHPARYLETKFGDDKITLLGNEVFDAYAQKLQQELSLKLGSFYGTGSTVLRTLKFLFSSHHGTSSGRMLSLARMLGCQRFQEFYWECTPTFEFPPEEITNPEDPRSFKSMELKASELDVDYLVAHDPDSDRGALAERDGKGWYHFTGNEMAVLLAAFLLELSKEPKYEVHIDYKYLVTTYVSGDFIDRVVKHYNPFIEVKRTNTGFKSIGKKVEECSKTGTVLLGSEEAIGCLLFPSMSLEKDGFQQTALTMFLIAFQKYQSSEFKLLSLLRRLMWNTSTVWLGKTIPFTLKRLSEKKSILEKLNNLVESKKLIQIESYQLQVSKGEIEGIYKFSLNLNSSSLIKARFSGTEPKFKLYFNLYNDLKPEELEANKDRWEAFIKERREKLSLIISKLTKGLEQTLLP</sequence>
<evidence type="ECO:0000259" key="12">
    <source>
        <dbReference type="Pfam" id="PF02878"/>
    </source>
</evidence>
<keyword evidence="10" id="KW-0030">Aminoacyl-tRNA synthetase</keyword>
<evidence type="ECO:0000256" key="10">
    <source>
        <dbReference type="ARBA" id="ARBA00023146"/>
    </source>
</evidence>
<dbReference type="InterPro" id="IPR002305">
    <property type="entry name" value="aa-tRNA-synth_Ic"/>
</dbReference>
<evidence type="ECO:0000256" key="11">
    <source>
        <dbReference type="ARBA" id="ARBA00023235"/>
    </source>
</evidence>
<dbReference type="PRINTS" id="PR00509">
    <property type="entry name" value="PGMPMM"/>
</dbReference>
<name>I7BIG0_MYCHA</name>
<gene>
    <name evidence="15" type="ordered locus">MHLP_00140</name>
</gene>
<dbReference type="InterPro" id="IPR005845">
    <property type="entry name" value="A-D-PHexomutase_a/b/a-II"/>
</dbReference>
<keyword evidence="8" id="KW-0460">Magnesium</keyword>
<dbReference type="InterPro" id="IPR005846">
    <property type="entry name" value="A-D-PHexomutase_a/b/a-III"/>
</dbReference>
<evidence type="ECO:0000256" key="4">
    <source>
        <dbReference type="ARBA" id="ARBA00022598"/>
    </source>
</evidence>
<feature type="domain" description="Alpha-D-phosphohexomutase alpha/beta/alpha" evidence="14">
    <location>
        <begin position="565"/>
        <end position="678"/>
    </location>
</feature>
<keyword evidence="11" id="KW-0413">Isomerase</keyword>
<evidence type="ECO:0000256" key="7">
    <source>
        <dbReference type="ARBA" id="ARBA00022840"/>
    </source>
</evidence>
<comment type="cofactor">
    <cofactor evidence="1">
        <name>Mg(2+)</name>
        <dbReference type="ChEBI" id="CHEBI:18420"/>
    </cofactor>
</comment>
<feature type="domain" description="Alpha-D-phosphohexomutase alpha/beta/alpha" evidence="13">
    <location>
        <begin position="469"/>
        <end position="557"/>
    </location>
</feature>
<dbReference type="Pfam" id="PF02879">
    <property type="entry name" value="PGM_PMM_II"/>
    <property type="match status" value="1"/>
</dbReference>
<dbReference type="InterPro" id="IPR005841">
    <property type="entry name" value="Alpha-D-phosphohexomutase_SF"/>
</dbReference>
<dbReference type="SUPFAM" id="SSF52374">
    <property type="entry name" value="Nucleotidylyl transferase"/>
    <property type="match status" value="1"/>
</dbReference>